<gene>
    <name evidence="3" type="ORF">H072_2413</name>
</gene>
<proteinExistence type="predicted"/>
<dbReference type="AlphaFoldDB" id="S8ARM0"/>
<sequence>MPLPPESSAERDRNFNQILHGKRYLGQLAHESRLQNSSTGLNKPLPLLSNEALAEYPSDTSSDLEVPLSLPEAEIYTDNIPLHPIEVVGSESRAPKTPKQPKAVPRKWWDIRRYYSSNRYSKIEDDDAASDSSDSLETIWIEVDMEARLNQEVPPLPPRKDWKYRENPDHRYEWKLVKRYCFGSRESTPSDQGIEVRLPEPNLDDDKSDVSNGDPKFCDWLRLLSIILFGFGFFLFMYLGVKNEPPAQRYRDRMNWTTATMMSSSTSVTP</sequence>
<keyword evidence="2" id="KW-0812">Transmembrane</keyword>
<dbReference type="Proteomes" id="UP000015100">
    <property type="component" value="Unassembled WGS sequence"/>
</dbReference>
<keyword evidence="4" id="KW-1185">Reference proteome</keyword>
<keyword evidence="2" id="KW-0472">Membrane</keyword>
<feature type="transmembrane region" description="Helical" evidence="2">
    <location>
        <begin position="220"/>
        <end position="241"/>
    </location>
</feature>
<reference evidence="4" key="2">
    <citation type="submission" date="2013-04" db="EMBL/GenBank/DDBJ databases">
        <title>Genomic mechanisms accounting for the adaptation to parasitism in nematode-trapping fungi.</title>
        <authorList>
            <person name="Ahren D.G."/>
        </authorList>
    </citation>
    <scope>NUCLEOTIDE SEQUENCE [LARGE SCALE GENOMIC DNA]</scope>
    <source>
        <strain evidence="4">CBS 200.50</strain>
    </source>
</reference>
<dbReference type="HOGENOM" id="CLU_1030667_0_0_1"/>
<evidence type="ECO:0000313" key="3">
    <source>
        <dbReference type="EMBL" id="EPS43671.1"/>
    </source>
</evidence>
<dbReference type="OrthoDB" id="10571422at2759"/>
<dbReference type="EMBL" id="AQGS01000071">
    <property type="protein sequence ID" value="EPS43671.1"/>
    <property type="molecule type" value="Genomic_DNA"/>
</dbReference>
<accession>S8ARM0</accession>
<name>S8ARM0_DACHA</name>
<reference evidence="3 4" key="1">
    <citation type="journal article" date="2013" name="PLoS Genet.">
        <title>Genomic mechanisms accounting for the adaptation to parasitism in nematode-trapping fungi.</title>
        <authorList>
            <person name="Meerupati T."/>
            <person name="Andersson K.M."/>
            <person name="Friman E."/>
            <person name="Kumar D."/>
            <person name="Tunlid A."/>
            <person name="Ahren D."/>
        </authorList>
    </citation>
    <scope>NUCLEOTIDE SEQUENCE [LARGE SCALE GENOMIC DNA]</scope>
    <source>
        <strain evidence="3 4">CBS 200.50</strain>
    </source>
</reference>
<comment type="caution">
    <text evidence="3">The sequence shown here is derived from an EMBL/GenBank/DDBJ whole genome shotgun (WGS) entry which is preliminary data.</text>
</comment>
<organism evidence="3 4">
    <name type="scientific">Dactylellina haptotyla (strain CBS 200.50)</name>
    <name type="common">Nematode-trapping fungus</name>
    <name type="synonym">Monacrosporium haptotylum</name>
    <dbReference type="NCBI Taxonomy" id="1284197"/>
    <lineage>
        <taxon>Eukaryota</taxon>
        <taxon>Fungi</taxon>
        <taxon>Dikarya</taxon>
        <taxon>Ascomycota</taxon>
        <taxon>Pezizomycotina</taxon>
        <taxon>Orbiliomycetes</taxon>
        <taxon>Orbiliales</taxon>
        <taxon>Orbiliaceae</taxon>
        <taxon>Dactylellina</taxon>
    </lineage>
</organism>
<evidence type="ECO:0000256" key="1">
    <source>
        <dbReference type="SAM" id="MobiDB-lite"/>
    </source>
</evidence>
<protein>
    <submittedName>
        <fullName evidence="3">Uncharacterized protein</fullName>
    </submittedName>
</protein>
<keyword evidence="2" id="KW-1133">Transmembrane helix</keyword>
<evidence type="ECO:0000313" key="4">
    <source>
        <dbReference type="Proteomes" id="UP000015100"/>
    </source>
</evidence>
<evidence type="ECO:0000256" key="2">
    <source>
        <dbReference type="SAM" id="Phobius"/>
    </source>
</evidence>
<feature type="region of interest" description="Disordered" evidence="1">
    <location>
        <begin position="186"/>
        <end position="210"/>
    </location>
</feature>